<keyword evidence="6 7" id="KW-0961">Cell wall biogenesis/degradation</keyword>
<dbReference type="Proteomes" id="UP000517753">
    <property type="component" value="Unassembled WGS sequence"/>
</dbReference>
<evidence type="ECO:0000256" key="4">
    <source>
        <dbReference type="ARBA" id="ARBA00022960"/>
    </source>
</evidence>
<dbReference type="InterPro" id="IPR005490">
    <property type="entry name" value="LD_TPept_cat_dom"/>
</dbReference>
<name>A0A7Y9FRL7_9SPHN</name>
<comment type="caution">
    <text evidence="10">The sequence shown here is derived from an EMBL/GenBank/DDBJ whole genome shotgun (WGS) entry which is preliminary data.</text>
</comment>
<protein>
    <submittedName>
        <fullName evidence="10">Lipoprotein-anchoring transpeptidase ErfK/SrfK</fullName>
    </submittedName>
</protein>
<dbReference type="EMBL" id="JACCBY010000007">
    <property type="protein sequence ID" value="NYD91932.1"/>
    <property type="molecule type" value="Genomic_DNA"/>
</dbReference>
<dbReference type="GO" id="GO:0071972">
    <property type="term" value="F:peptidoglycan L,D-transpeptidase activity"/>
    <property type="evidence" value="ECO:0007669"/>
    <property type="project" value="TreeGrafter"/>
</dbReference>
<feature type="signal peptide" evidence="8">
    <location>
        <begin position="1"/>
        <end position="22"/>
    </location>
</feature>
<dbReference type="UniPathway" id="UPA00219"/>
<keyword evidence="8" id="KW-0732">Signal</keyword>
<reference evidence="10 11" key="2">
    <citation type="submission" date="2020-08" db="EMBL/GenBank/DDBJ databases">
        <title>The Agave Microbiome: Exploring the role of microbial communities in plant adaptations to desert environments.</title>
        <authorList>
            <person name="Partida-Martinez L.P."/>
        </authorList>
    </citation>
    <scope>NUCLEOTIDE SEQUENCE [LARGE SCALE GENOMIC DNA]</scope>
    <source>
        <strain evidence="10 11">AS2.3</strain>
    </source>
</reference>
<evidence type="ECO:0000313" key="10">
    <source>
        <dbReference type="EMBL" id="NYD91932.1"/>
    </source>
</evidence>
<evidence type="ECO:0000256" key="6">
    <source>
        <dbReference type="ARBA" id="ARBA00023316"/>
    </source>
</evidence>
<evidence type="ECO:0000256" key="1">
    <source>
        <dbReference type="ARBA" id="ARBA00004752"/>
    </source>
</evidence>
<comment type="pathway">
    <text evidence="1 7">Cell wall biogenesis; peptidoglycan biosynthesis.</text>
</comment>
<evidence type="ECO:0000259" key="9">
    <source>
        <dbReference type="PROSITE" id="PS52029"/>
    </source>
</evidence>
<sequence length="197" mass="20451">MKHWLTLAGAAILAIAPAPVYAAVAADALAPEVTTLTPNAFLWNDDATLAPVSIVISIPDQKAYVYRGEILIGASTVSTGKDGKDTPLGTFPILQKSEVHKSNLYDSAPMPFMQRLTWDGVAIHAGRNPGFPASHGCIRVPTAFAKKLFGVTSKGTPVMVTDASAVEGWVPPTAADAAAMPAATTDADAVALETAVR</sequence>
<evidence type="ECO:0000256" key="8">
    <source>
        <dbReference type="SAM" id="SignalP"/>
    </source>
</evidence>
<feature type="chain" id="PRO_5031402409" evidence="8">
    <location>
        <begin position="23"/>
        <end position="197"/>
    </location>
</feature>
<feature type="domain" description="L,D-TPase catalytic" evidence="9">
    <location>
        <begin position="52"/>
        <end position="161"/>
    </location>
</feature>
<organism evidence="10 11">
    <name type="scientific">Sphingomonas melonis</name>
    <dbReference type="NCBI Taxonomy" id="152682"/>
    <lineage>
        <taxon>Bacteria</taxon>
        <taxon>Pseudomonadati</taxon>
        <taxon>Pseudomonadota</taxon>
        <taxon>Alphaproteobacteria</taxon>
        <taxon>Sphingomonadales</taxon>
        <taxon>Sphingomonadaceae</taxon>
        <taxon>Sphingomonas</taxon>
    </lineage>
</organism>
<evidence type="ECO:0000256" key="3">
    <source>
        <dbReference type="ARBA" id="ARBA00022679"/>
    </source>
</evidence>
<evidence type="ECO:0000313" key="11">
    <source>
        <dbReference type="Proteomes" id="UP000517753"/>
    </source>
</evidence>
<keyword evidence="5 7" id="KW-0573">Peptidoglycan synthesis</keyword>
<dbReference type="PANTHER" id="PTHR30582">
    <property type="entry name" value="L,D-TRANSPEPTIDASE"/>
    <property type="match status" value="1"/>
</dbReference>
<dbReference type="InterPro" id="IPR038063">
    <property type="entry name" value="Transpep_catalytic_dom"/>
</dbReference>
<reference evidence="10 11" key="1">
    <citation type="submission" date="2020-07" db="EMBL/GenBank/DDBJ databases">
        <authorList>
            <person name="Partida-Martinez L."/>
            <person name="Huntemann M."/>
            <person name="Clum A."/>
            <person name="Wang J."/>
            <person name="Palaniappan K."/>
            <person name="Ritter S."/>
            <person name="Chen I.-M."/>
            <person name="Stamatis D."/>
            <person name="Reddy T."/>
            <person name="O'Malley R."/>
            <person name="Daum C."/>
            <person name="Shapiro N."/>
            <person name="Ivanova N."/>
            <person name="Kyrpides N."/>
            <person name="Woyke T."/>
        </authorList>
    </citation>
    <scope>NUCLEOTIDE SEQUENCE [LARGE SCALE GENOMIC DNA]</scope>
    <source>
        <strain evidence="10 11">AS2.3</strain>
    </source>
</reference>
<keyword evidence="11" id="KW-1185">Reference proteome</keyword>
<evidence type="ECO:0000256" key="5">
    <source>
        <dbReference type="ARBA" id="ARBA00022984"/>
    </source>
</evidence>
<accession>A0A7Y9FRL7</accession>
<dbReference type="CDD" id="cd16913">
    <property type="entry name" value="YkuD_like"/>
    <property type="match status" value="1"/>
</dbReference>
<dbReference type="GO" id="GO:0005576">
    <property type="term" value="C:extracellular region"/>
    <property type="evidence" value="ECO:0007669"/>
    <property type="project" value="TreeGrafter"/>
</dbReference>
<evidence type="ECO:0000256" key="2">
    <source>
        <dbReference type="ARBA" id="ARBA00005992"/>
    </source>
</evidence>
<keyword evidence="3" id="KW-0808">Transferase</keyword>
<dbReference type="PROSITE" id="PS52029">
    <property type="entry name" value="LD_TPASE"/>
    <property type="match status" value="1"/>
</dbReference>
<dbReference type="GO" id="GO:0018104">
    <property type="term" value="P:peptidoglycan-protein cross-linking"/>
    <property type="evidence" value="ECO:0007669"/>
    <property type="project" value="TreeGrafter"/>
</dbReference>
<dbReference type="RefSeq" id="WP_179510319.1">
    <property type="nucleotide sequence ID" value="NZ_JACCBY010000007.1"/>
</dbReference>
<dbReference type="Gene3D" id="2.40.440.10">
    <property type="entry name" value="L,D-transpeptidase catalytic domain-like"/>
    <property type="match status" value="1"/>
</dbReference>
<dbReference type="GO" id="GO:0008360">
    <property type="term" value="P:regulation of cell shape"/>
    <property type="evidence" value="ECO:0007669"/>
    <property type="project" value="UniProtKB-UniRule"/>
</dbReference>
<dbReference type="AlphaFoldDB" id="A0A7Y9FRL7"/>
<keyword evidence="10" id="KW-0449">Lipoprotein</keyword>
<dbReference type="PANTHER" id="PTHR30582:SF2">
    <property type="entry name" value="L,D-TRANSPEPTIDASE YCIB-RELATED"/>
    <property type="match status" value="1"/>
</dbReference>
<dbReference type="GO" id="GO:0071555">
    <property type="term" value="P:cell wall organization"/>
    <property type="evidence" value="ECO:0007669"/>
    <property type="project" value="UniProtKB-UniRule"/>
</dbReference>
<feature type="active site" description="Nucleophile" evidence="7">
    <location>
        <position position="137"/>
    </location>
</feature>
<dbReference type="NCBIfam" id="NF004785">
    <property type="entry name" value="PRK06132.1-2"/>
    <property type="match status" value="1"/>
</dbReference>
<dbReference type="Pfam" id="PF03734">
    <property type="entry name" value="YkuD"/>
    <property type="match status" value="1"/>
</dbReference>
<gene>
    <name evidence="10" type="ORF">HD841_003751</name>
</gene>
<evidence type="ECO:0000256" key="7">
    <source>
        <dbReference type="PROSITE-ProRule" id="PRU01373"/>
    </source>
</evidence>
<comment type="similarity">
    <text evidence="2">Belongs to the YkuD family.</text>
</comment>
<keyword evidence="4 7" id="KW-0133">Cell shape</keyword>
<feature type="active site" description="Proton donor/acceptor" evidence="7">
    <location>
        <position position="124"/>
    </location>
</feature>
<dbReference type="GO" id="GO:0016740">
    <property type="term" value="F:transferase activity"/>
    <property type="evidence" value="ECO:0007669"/>
    <property type="project" value="UniProtKB-KW"/>
</dbReference>
<proteinExistence type="inferred from homology"/>
<dbReference type="SUPFAM" id="SSF141523">
    <property type="entry name" value="L,D-transpeptidase catalytic domain-like"/>
    <property type="match status" value="1"/>
</dbReference>
<dbReference type="InterPro" id="IPR050979">
    <property type="entry name" value="LD-transpeptidase"/>
</dbReference>